<comment type="caution">
    <text evidence="14">The sequence shown here is derived from an EMBL/GenBank/DDBJ whole genome shotgun (WGS) entry which is preliminary data.</text>
</comment>
<proteinExistence type="inferred from homology"/>
<comment type="function">
    <text evidence="2 10 12">Catalyzes the transfer of a dimethylallyl group onto the adenine at position 37 in tRNAs that read codons beginning with uridine, leading to the formation of N6-(dimethylallyl)adenosine (i(6)A).</text>
</comment>
<evidence type="ECO:0000256" key="4">
    <source>
        <dbReference type="ARBA" id="ARBA00022679"/>
    </source>
</evidence>
<organism evidence="14 15">
    <name type="scientific">Candidatus Yanofskybacteria bacterium GW2011_GWC1_48_11</name>
    <dbReference type="NCBI Taxonomy" id="1619027"/>
    <lineage>
        <taxon>Bacteria</taxon>
        <taxon>Candidatus Yanofskyibacteriota</taxon>
    </lineage>
</organism>
<reference evidence="14 15" key="1">
    <citation type="journal article" date="2015" name="Nature">
        <title>rRNA introns, odd ribosomes, and small enigmatic genomes across a large radiation of phyla.</title>
        <authorList>
            <person name="Brown C.T."/>
            <person name="Hug L.A."/>
            <person name="Thomas B.C."/>
            <person name="Sharon I."/>
            <person name="Castelle C.J."/>
            <person name="Singh A."/>
            <person name="Wilkins M.J."/>
            <person name="Williams K.H."/>
            <person name="Banfield J.F."/>
        </authorList>
    </citation>
    <scope>NUCLEOTIDE SEQUENCE [LARGE SCALE GENOMIC DNA]</scope>
</reference>
<evidence type="ECO:0000256" key="12">
    <source>
        <dbReference type="RuleBase" id="RU003784"/>
    </source>
</evidence>
<sequence length="329" mass="37906">MARIIEREKRRNSLVVVVGPTASGKSELAVRLAKRFGGEIISADSRQVYRGLDIGTAKVSKREMMGVPHHLLSVTSPKKTFTVVDYQNKAKRVLGGVFSRSRVPFIVGGSPLYIYALIEGWIFPGIKPNLAFRRRLEKLSTEELFSRLQKLDPARAKTIEPKNRRRLIRALEIVLTTGKPVPPLKKRPLLRLRPTCAEATAGKQGFGGQAYQILFLGMRRKKQELRKRIAQRIKQMFRRGLVAEVETLHKQGIPWKKFNQFGFEYKYVAQYLQGQISKDEMTQKIHKETLDFSRRQMLWFKKDGRIRWVIGFKQGAKIVKKFLRGEKSD</sequence>
<dbReference type="HAMAP" id="MF_00185">
    <property type="entry name" value="IPP_trans"/>
    <property type="match status" value="1"/>
</dbReference>
<evidence type="ECO:0000256" key="5">
    <source>
        <dbReference type="ARBA" id="ARBA00022694"/>
    </source>
</evidence>
<accession>A0A837ILQ8</accession>
<evidence type="ECO:0000256" key="13">
    <source>
        <dbReference type="RuleBase" id="RU003785"/>
    </source>
</evidence>
<dbReference type="GO" id="GO:0052381">
    <property type="term" value="F:tRNA dimethylallyltransferase activity"/>
    <property type="evidence" value="ECO:0007669"/>
    <property type="project" value="UniProtKB-UniRule"/>
</dbReference>
<dbReference type="InterPro" id="IPR027417">
    <property type="entry name" value="P-loop_NTPase"/>
</dbReference>
<dbReference type="Gene3D" id="3.40.50.300">
    <property type="entry name" value="P-loop containing nucleotide triphosphate hydrolases"/>
    <property type="match status" value="1"/>
</dbReference>
<dbReference type="AlphaFoldDB" id="A0A837ILQ8"/>
<comment type="caution">
    <text evidence="10">Lacks conserved residue(s) required for the propagation of feature annotation.</text>
</comment>
<feature type="site" description="Interaction with substrate tRNA" evidence="10">
    <location>
        <position position="133"/>
    </location>
</feature>
<dbReference type="Pfam" id="PF01715">
    <property type="entry name" value="IPPT"/>
    <property type="match status" value="1"/>
</dbReference>
<keyword evidence="6 10" id="KW-0547">Nucleotide-binding</keyword>
<evidence type="ECO:0000256" key="1">
    <source>
        <dbReference type="ARBA" id="ARBA00001946"/>
    </source>
</evidence>
<evidence type="ECO:0000256" key="7">
    <source>
        <dbReference type="ARBA" id="ARBA00022840"/>
    </source>
</evidence>
<comment type="similarity">
    <text evidence="3 10 13">Belongs to the IPP transferase family.</text>
</comment>
<dbReference type="EC" id="2.5.1.75" evidence="10"/>
<evidence type="ECO:0000313" key="14">
    <source>
        <dbReference type="EMBL" id="KKU93399.1"/>
    </source>
</evidence>
<dbReference type="GO" id="GO:0005524">
    <property type="term" value="F:ATP binding"/>
    <property type="evidence" value="ECO:0007669"/>
    <property type="project" value="UniProtKB-UniRule"/>
</dbReference>
<dbReference type="InterPro" id="IPR039657">
    <property type="entry name" value="Dimethylallyltransferase"/>
</dbReference>
<keyword evidence="8 10" id="KW-0460">Magnesium</keyword>
<evidence type="ECO:0000256" key="8">
    <source>
        <dbReference type="ARBA" id="ARBA00022842"/>
    </source>
</evidence>
<protein>
    <recommendedName>
        <fullName evidence="10">tRNA dimethylallyltransferase</fullName>
        <ecNumber evidence="10">2.5.1.75</ecNumber>
    </recommendedName>
    <alternativeName>
        <fullName evidence="10">Dimethylallyl diphosphate:tRNA dimethylallyltransferase</fullName>
        <shortName evidence="10">DMAPP:tRNA dimethylallyltransferase</shortName>
        <shortName evidence="10">DMATase</shortName>
    </alternativeName>
    <alternativeName>
        <fullName evidence="10">Isopentenyl-diphosphate:tRNA isopentenyltransferase</fullName>
        <shortName evidence="10">IPP transferase</shortName>
        <shortName evidence="10">IPPT</shortName>
        <shortName evidence="10">IPTase</shortName>
    </alternativeName>
</protein>
<evidence type="ECO:0000256" key="2">
    <source>
        <dbReference type="ARBA" id="ARBA00003213"/>
    </source>
</evidence>
<dbReference type="PANTHER" id="PTHR11088">
    <property type="entry name" value="TRNA DIMETHYLALLYLTRANSFERASE"/>
    <property type="match status" value="1"/>
</dbReference>
<comment type="cofactor">
    <cofactor evidence="1 10">
        <name>Mg(2+)</name>
        <dbReference type="ChEBI" id="CHEBI:18420"/>
    </cofactor>
</comment>
<dbReference type="InterPro" id="IPR018022">
    <property type="entry name" value="IPT"/>
</dbReference>
<feature type="site" description="Interaction with substrate tRNA" evidence="10">
    <location>
        <position position="110"/>
    </location>
</feature>
<evidence type="ECO:0000256" key="10">
    <source>
        <dbReference type="HAMAP-Rule" id="MF_00185"/>
    </source>
</evidence>
<comment type="subunit">
    <text evidence="10">Monomer.</text>
</comment>
<feature type="binding site" evidence="10">
    <location>
        <begin position="21"/>
        <end position="26"/>
    </location>
    <ligand>
        <name>substrate</name>
    </ligand>
</feature>
<evidence type="ECO:0000256" key="11">
    <source>
        <dbReference type="RuleBase" id="RU003783"/>
    </source>
</evidence>
<name>A0A837ILQ8_9BACT</name>
<dbReference type="PANTHER" id="PTHR11088:SF60">
    <property type="entry name" value="TRNA DIMETHYLALLYLTRANSFERASE"/>
    <property type="match status" value="1"/>
</dbReference>
<dbReference type="Gene3D" id="1.10.20.140">
    <property type="match status" value="1"/>
</dbReference>
<comment type="catalytic activity">
    <reaction evidence="9 10 11">
        <text>adenosine(37) in tRNA + dimethylallyl diphosphate = N(6)-dimethylallyladenosine(37) in tRNA + diphosphate</text>
        <dbReference type="Rhea" id="RHEA:26482"/>
        <dbReference type="Rhea" id="RHEA-COMP:10162"/>
        <dbReference type="Rhea" id="RHEA-COMP:10375"/>
        <dbReference type="ChEBI" id="CHEBI:33019"/>
        <dbReference type="ChEBI" id="CHEBI:57623"/>
        <dbReference type="ChEBI" id="CHEBI:74411"/>
        <dbReference type="ChEBI" id="CHEBI:74415"/>
        <dbReference type="EC" id="2.5.1.75"/>
    </reaction>
</comment>
<dbReference type="Proteomes" id="UP000034462">
    <property type="component" value="Unassembled WGS sequence"/>
</dbReference>
<dbReference type="SUPFAM" id="SSF52540">
    <property type="entry name" value="P-loop containing nucleoside triphosphate hydrolases"/>
    <property type="match status" value="1"/>
</dbReference>
<gene>
    <name evidence="10" type="primary">miaA</name>
    <name evidence="14" type="ORF">UY25_C0002G0123</name>
</gene>
<evidence type="ECO:0000256" key="6">
    <source>
        <dbReference type="ARBA" id="ARBA00022741"/>
    </source>
</evidence>
<evidence type="ECO:0000256" key="3">
    <source>
        <dbReference type="ARBA" id="ARBA00005842"/>
    </source>
</evidence>
<dbReference type="GO" id="GO:0006400">
    <property type="term" value="P:tRNA modification"/>
    <property type="evidence" value="ECO:0007669"/>
    <property type="project" value="TreeGrafter"/>
</dbReference>
<keyword evidence="5 10" id="KW-0819">tRNA processing</keyword>
<keyword evidence="4 10" id="KW-0808">Transferase</keyword>
<feature type="region of interest" description="Interaction with substrate tRNA" evidence="10">
    <location>
        <begin position="44"/>
        <end position="47"/>
    </location>
</feature>
<keyword evidence="7 10" id="KW-0067">ATP-binding</keyword>
<dbReference type="NCBIfam" id="TIGR00174">
    <property type="entry name" value="miaA"/>
    <property type="match status" value="1"/>
</dbReference>
<evidence type="ECO:0000256" key="9">
    <source>
        <dbReference type="ARBA" id="ARBA00049563"/>
    </source>
</evidence>
<evidence type="ECO:0000313" key="15">
    <source>
        <dbReference type="Proteomes" id="UP000034462"/>
    </source>
</evidence>
<feature type="binding site" evidence="10">
    <location>
        <begin position="19"/>
        <end position="26"/>
    </location>
    <ligand>
        <name>ATP</name>
        <dbReference type="ChEBI" id="CHEBI:30616"/>
    </ligand>
</feature>
<dbReference type="EMBL" id="LCPH01000002">
    <property type="protein sequence ID" value="KKU93399.1"/>
    <property type="molecule type" value="Genomic_DNA"/>
</dbReference>